<keyword evidence="2" id="KW-1185">Reference proteome</keyword>
<comment type="caution">
    <text evidence="1">The sequence shown here is derived from an EMBL/GenBank/DDBJ whole genome shotgun (WGS) entry which is preliminary data.</text>
</comment>
<name>A0A9W9FAY7_9EURO</name>
<evidence type="ECO:0000313" key="1">
    <source>
        <dbReference type="EMBL" id="KAJ5096906.1"/>
    </source>
</evidence>
<dbReference type="EMBL" id="JAPQKH010000005">
    <property type="protein sequence ID" value="KAJ5096906.1"/>
    <property type="molecule type" value="Genomic_DNA"/>
</dbReference>
<evidence type="ECO:0000313" key="2">
    <source>
        <dbReference type="Proteomes" id="UP001149165"/>
    </source>
</evidence>
<reference evidence="1" key="2">
    <citation type="journal article" date="2023" name="IMA Fungus">
        <title>Comparative genomic study of the Penicillium genus elucidates a diverse pangenome and 15 lateral gene transfer events.</title>
        <authorList>
            <person name="Petersen C."/>
            <person name="Sorensen T."/>
            <person name="Nielsen M.R."/>
            <person name="Sondergaard T.E."/>
            <person name="Sorensen J.L."/>
            <person name="Fitzpatrick D.A."/>
            <person name="Frisvad J.C."/>
            <person name="Nielsen K.L."/>
        </authorList>
    </citation>
    <scope>NUCLEOTIDE SEQUENCE</scope>
    <source>
        <strain evidence="1">IBT 30069</strain>
    </source>
</reference>
<accession>A0A9W9FAY7</accession>
<dbReference type="AlphaFoldDB" id="A0A9W9FAY7"/>
<dbReference type="OrthoDB" id="4336792at2759"/>
<organism evidence="1 2">
    <name type="scientific">Penicillium angulare</name>
    <dbReference type="NCBI Taxonomy" id="116970"/>
    <lineage>
        <taxon>Eukaryota</taxon>
        <taxon>Fungi</taxon>
        <taxon>Dikarya</taxon>
        <taxon>Ascomycota</taxon>
        <taxon>Pezizomycotina</taxon>
        <taxon>Eurotiomycetes</taxon>
        <taxon>Eurotiomycetidae</taxon>
        <taxon>Eurotiales</taxon>
        <taxon>Aspergillaceae</taxon>
        <taxon>Penicillium</taxon>
    </lineage>
</organism>
<reference evidence="1" key="1">
    <citation type="submission" date="2022-11" db="EMBL/GenBank/DDBJ databases">
        <authorList>
            <person name="Petersen C."/>
        </authorList>
    </citation>
    <scope>NUCLEOTIDE SEQUENCE</scope>
    <source>
        <strain evidence="1">IBT 30069</strain>
    </source>
</reference>
<dbReference type="Proteomes" id="UP001149165">
    <property type="component" value="Unassembled WGS sequence"/>
</dbReference>
<protein>
    <submittedName>
        <fullName evidence="1">Uncharacterized protein</fullName>
    </submittedName>
</protein>
<gene>
    <name evidence="1" type="ORF">N7456_007627</name>
</gene>
<proteinExistence type="predicted"/>
<sequence length="204" mass="23650">MSSSDSTFETLALGFRDLIRVPGRFTAPKHYGQSVPEQKPRYQLKRTTPNRRERVEYRLQYGLQLKYDRQIFIGLILNDFVLRGISQRIEKLQKEMRISEKISDDRDEFEDHKVLRDLQKQYALQEHDLYISETRIPQLPLKQNYDLIRTNPTWIVKIMAAAVVGSAGAVLNDNEFAGRQLGIVLGSASAVLATEDMSYRKMKE</sequence>